<dbReference type="InterPro" id="IPR013094">
    <property type="entry name" value="AB_hydrolase_3"/>
</dbReference>
<keyword evidence="3" id="KW-1185">Reference proteome</keyword>
<protein>
    <recommendedName>
        <fullName evidence="1">Alpha/beta hydrolase fold-3 domain-containing protein</fullName>
    </recommendedName>
</protein>
<dbReference type="PANTHER" id="PTHR23024:SF589">
    <property type="entry name" value="CARBOXYLESTERASE 17-RELATED"/>
    <property type="match status" value="1"/>
</dbReference>
<gene>
    <name evidence="2" type="ORF">ZIOFF_013513</name>
</gene>
<proteinExistence type="predicted"/>
<evidence type="ECO:0000313" key="3">
    <source>
        <dbReference type="Proteomes" id="UP000734854"/>
    </source>
</evidence>
<dbReference type="InterPro" id="IPR050466">
    <property type="entry name" value="Carboxylest/Gibb_receptor"/>
</dbReference>
<organism evidence="2 3">
    <name type="scientific">Zingiber officinale</name>
    <name type="common">Ginger</name>
    <name type="synonym">Amomum zingiber</name>
    <dbReference type="NCBI Taxonomy" id="94328"/>
    <lineage>
        <taxon>Eukaryota</taxon>
        <taxon>Viridiplantae</taxon>
        <taxon>Streptophyta</taxon>
        <taxon>Embryophyta</taxon>
        <taxon>Tracheophyta</taxon>
        <taxon>Spermatophyta</taxon>
        <taxon>Magnoliopsida</taxon>
        <taxon>Liliopsida</taxon>
        <taxon>Zingiberales</taxon>
        <taxon>Zingiberaceae</taxon>
        <taxon>Zingiber</taxon>
    </lineage>
</organism>
<dbReference type="OrthoDB" id="408631at2759"/>
<name>A0A8J5LCV6_ZINOF</name>
<comment type="caution">
    <text evidence="2">The sequence shown here is derived from an EMBL/GenBank/DDBJ whole genome shotgun (WGS) entry which is preliminary data.</text>
</comment>
<dbReference type="EMBL" id="JACMSC010000004">
    <property type="protein sequence ID" value="KAG6523648.1"/>
    <property type="molecule type" value="Genomic_DNA"/>
</dbReference>
<reference evidence="2 3" key="1">
    <citation type="submission" date="2020-08" db="EMBL/GenBank/DDBJ databases">
        <title>Plant Genome Project.</title>
        <authorList>
            <person name="Zhang R.-G."/>
        </authorList>
    </citation>
    <scope>NUCLEOTIDE SEQUENCE [LARGE SCALE GENOMIC DNA]</scope>
    <source>
        <tissue evidence="2">Rhizome</tissue>
    </source>
</reference>
<evidence type="ECO:0000259" key="1">
    <source>
        <dbReference type="Pfam" id="PF07859"/>
    </source>
</evidence>
<feature type="domain" description="Alpha/beta hydrolase fold-3" evidence="1">
    <location>
        <begin position="115"/>
        <end position="346"/>
    </location>
</feature>
<evidence type="ECO:0000313" key="2">
    <source>
        <dbReference type="EMBL" id="KAG6523648.1"/>
    </source>
</evidence>
<accession>A0A8J5LCV6</accession>
<dbReference type="AlphaFoldDB" id="A0A8J5LCV6"/>
<dbReference type="Proteomes" id="UP000734854">
    <property type="component" value="Unassembled WGS sequence"/>
</dbReference>
<dbReference type="Pfam" id="PF07859">
    <property type="entry name" value="Abhydrolase_3"/>
    <property type="match status" value="1"/>
</dbReference>
<sequence length="372" mass="40421">MSRLEIRFFPFRCWMGAVSQQLTQLSISGGGGGVNNKDDAAGHGAVVEEINGLIRLYKDGHVERLPAVADVPCTWTPQPGVVSQDVSLAPSAALWARLHLPAHPLQTRARLLPLLVYFHGGGFCVGSPSWRCYHEFLARLAAHAACAVLSVSYRLAPEHRLPAAFQDGLSALRWVRQQAAPSLREDPAGSWRARCDFGRVFLGGDSAGAAIAYRVAAAGGMDPAAPRSAFCLRGVILIQPFFGGVERTSSEKNQPAPKASSALTPSTSDCYWRMALPAGADRDHPWCNPLSKKAPPAEVQRLPPLLVCVSDLDILRDRNLDLCKALRYSGESVEEKTYADVGHAFQVLHNYPMSQNRTIDMLADIKAFISSR</sequence>
<dbReference type="GO" id="GO:0016787">
    <property type="term" value="F:hydrolase activity"/>
    <property type="evidence" value="ECO:0007669"/>
    <property type="project" value="InterPro"/>
</dbReference>
<dbReference type="PANTHER" id="PTHR23024">
    <property type="entry name" value="ARYLACETAMIDE DEACETYLASE"/>
    <property type="match status" value="1"/>
</dbReference>